<protein>
    <submittedName>
        <fullName evidence="2">Uncharacterized protein</fullName>
    </submittedName>
</protein>
<dbReference type="AlphaFoldDB" id="A0A540KJ98"/>
<evidence type="ECO:0000256" key="1">
    <source>
        <dbReference type="SAM" id="MobiDB-lite"/>
    </source>
</evidence>
<comment type="caution">
    <text evidence="2">The sequence shown here is derived from an EMBL/GenBank/DDBJ whole genome shotgun (WGS) entry which is preliminary data.</text>
</comment>
<accession>A0A540KJ98</accession>
<gene>
    <name evidence="2" type="ORF">C1H46_040177</name>
</gene>
<keyword evidence="3" id="KW-1185">Reference proteome</keyword>
<feature type="compositionally biased region" description="Basic and acidic residues" evidence="1">
    <location>
        <begin position="1"/>
        <end position="17"/>
    </location>
</feature>
<proteinExistence type="predicted"/>
<name>A0A540KJ98_MALBA</name>
<reference evidence="2 3" key="1">
    <citation type="journal article" date="2019" name="G3 (Bethesda)">
        <title>Sequencing of a Wild Apple (Malus baccata) Genome Unravels the Differences Between Cultivated and Wild Apple Species Regarding Disease Resistance and Cold Tolerance.</title>
        <authorList>
            <person name="Chen X."/>
        </authorList>
    </citation>
    <scope>NUCLEOTIDE SEQUENCE [LARGE SCALE GENOMIC DNA]</scope>
    <source>
        <strain evidence="3">cv. Shandingzi</strain>
        <tissue evidence="2">Leaves</tissue>
    </source>
</reference>
<sequence length="77" mass="8722">MREDSQVKESQRKSREELEAEPFDNDRRVDRMEVIPLCGGGQMGNGTEAKGKRKAKMKLYKPSMGKSALSLFTNSEK</sequence>
<dbReference type="EMBL" id="VIEB01001199">
    <property type="protein sequence ID" value="TQD74286.1"/>
    <property type="molecule type" value="Genomic_DNA"/>
</dbReference>
<organism evidence="2 3">
    <name type="scientific">Malus baccata</name>
    <name type="common">Siberian crab apple</name>
    <name type="synonym">Pyrus baccata</name>
    <dbReference type="NCBI Taxonomy" id="106549"/>
    <lineage>
        <taxon>Eukaryota</taxon>
        <taxon>Viridiplantae</taxon>
        <taxon>Streptophyta</taxon>
        <taxon>Embryophyta</taxon>
        <taxon>Tracheophyta</taxon>
        <taxon>Spermatophyta</taxon>
        <taxon>Magnoliopsida</taxon>
        <taxon>eudicotyledons</taxon>
        <taxon>Gunneridae</taxon>
        <taxon>Pentapetalae</taxon>
        <taxon>rosids</taxon>
        <taxon>fabids</taxon>
        <taxon>Rosales</taxon>
        <taxon>Rosaceae</taxon>
        <taxon>Amygdaloideae</taxon>
        <taxon>Maleae</taxon>
        <taxon>Malus</taxon>
    </lineage>
</organism>
<evidence type="ECO:0000313" key="2">
    <source>
        <dbReference type="EMBL" id="TQD74286.1"/>
    </source>
</evidence>
<evidence type="ECO:0000313" key="3">
    <source>
        <dbReference type="Proteomes" id="UP000315295"/>
    </source>
</evidence>
<feature type="region of interest" description="Disordered" evidence="1">
    <location>
        <begin position="1"/>
        <end position="28"/>
    </location>
</feature>
<dbReference type="Proteomes" id="UP000315295">
    <property type="component" value="Unassembled WGS sequence"/>
</dbReference>